<proteinExistence type="predicted"/>
<reference evidence="3" key="1">
    <citation type="submission" date="2021-01" db="EMBL/GenBank/DDBJ databases">
        <authorList>
            <person name="Corre E."/>
            <person name="Pelletier E."/>
            <person name="Niang G."/>
            <person name="Scheremetjew M."/>
            <person name="Finn R."/>
            <person name="Kale V."/>
            <person name="Holt S."/>
            <person name="Cochrane G."/>
            <person name="Meng A."/>
            <person name="Brown T."/>
            <person name="Cohen L."/>
        </authorList>
    </citation>
    <scope>NUCLEOTIDE SEQUENCE</scope>
    <source>
        <strain evidence="3">CCMP2058</strain>
    </source>
</reference>
<dbReference type="Gene3D" id="3.30.110.20">
    <property type="entry name" value="Alba-like domain"/>
    <property type="match status" value="1"/>
</dbReference>
<dbReference type="GO" id="GO:0003676">
    <property type="term" value="F:nucleic acid binding"/>
    <property type="evidence" value="ECO:0007669"/>
    <property type="project" value="InterPro"/>
</dbReference>
<dbReference type="AlphaFoldDB" id="A0A7S0H0W3"/>
<feature type="region of interest" description="Disordered" evidence="1">
    <location>
        <begin position="1"/>
        <end position="25"/>
    </location>
</feature>
<accession>A0A7S0H0W3</accession>
<dbReference type="InterPro" id="IPR036882">
    <property type="entry name" value="Alba-like_dom_sf"/>
</dbReference>
<evidence type="ECO:0000259" key="2">
    <source>
        <dbReference type="Pfam" id="PF01918"/>
    </source>
</evidence>
<evidence type="ECO:0000313" key="3">
    <source>
        <dbReference type="EMBL" id="CAD8448882.1"/>
    </source>
</evidence>
<feature type="compositionally biased region" description="Acidic residues" evidence="1">
    <location>
        <begin position="11"/>
        <end position="25"/>
    </location>
</feature>
<dbReference type="EMBL" id="HBEM01014162">
    <property type="protein sequence ID" value="CAD8448882.1"/>
    <property type="molecule type" value="Transcribed_RNA"/>
</dbReference>
<dbReference type="SUPFAM" id="SSF82704">
    <property type="entry name" value="AlbA-like"/>
    <property type="match status" value="1"/>
</dbReference>
<dbReference type="Pfam" id="PF01918">
    <property type="entry name" value="Alba"/>
    <property type="match status" value="1"/>
</dbReference>
<sequence>MAKEQTSDPLVEVDAEPLEDDADEDVELKEVKDKKKASDNLVRVSRRRPFIFYARRVKKMLQTHDHVVLQGLGKAIVPTVEISQHLIHEMDCKITKIQTQTTNDRMKKKKIIIEVKEK</sequence>
<dbReference type="InterPro" id="IPR002775">
    <property type="entry name" value="DNA/RNA-bd_Alba-like"/>
</dbReference>
<feature type="domain" description="DNA/RNA-binding protein Alba-like" evidence="2">
    <location>
        <begin position="40"/>
        <end position="98"/>
    </location>
</feature>
<gene>
    <name evidence="3" type="ORF">LAMO00422_LOCUS9749</name>
</gene>
<name>A0A7S0H0W3_9EUKA</name>
<evidence type="ECO:0000256" key="1">
    <source>
        <dbReference type="SAM" id="MobiDB-lite"/>
    </source>
</evidence>
<organism evidence="3">
    <name type="scientific">Amorphochlora amoebiformis</name>
    <dbReference type="NCBI Taxonomy" id="1561963"/>
    <lineage>
        <taxon>Eukaryota</taxon>
        <taxon>Sar</taxon>
        <taxon>Rhizaria</taxon>
        <taxon>Cercozoa</taxon>
        <taxon>Chlorarachniophyceae</taxon>
        <taxon>Amorphochlora</taxon>
    </lineage>
</organism>
<protein>
    <recommendedName>
        <fullName evidence="2">DNA/RNA-binding protein Alba-like domain-containing protein</fullName>
    </recommendedName>
</protein>